<evidence type="ECO:0000313" key="2">
    <source>
        <dbReference type="Proteomes" id="UP000565576"/>
    </source>
</evidence>
<accession>A0A7X0IUT9</accession>
<gene>
    <name evidence="1" type="ORF">GGD46_004438</name>
</gene>
<sequence>MNNPSLVHGFIGLIRCTGLGSSRRSRFAKWFQLAGAWSNFDAQRYSLRTDHGHAVKLAARRREVAALLCLRQRAGGRSCTTFPLRLLTVGDHWQMECRCAGYDRGWRSDREWRRNAEGAALICSLCVAATLHKDVEDEAHLIDGTPKPDAMTISPCEVMLTAPHWSTAISAGRGCIHH</sequence>
<dbReference type="Proteomes" id="UP000565576">
    <property type="component" value="Unassembled WGS sequence"/>
</dbReference>
<protein>
    <submittedName>
        <fullName evidence="1">Uncharacterized protein</fullName>
    </submittedName>
</protein>
<comment type="caution">
    <text evidence="1">The sequence shown here is derived from an EMBL/GenBank/DDBJ whole genome shotgun (WGS) entry which is preliminary data.</text>
</comment>
<organism evidence="1 2">
    <name type="scientific">Rhizobium lusitanum</name>
    <dbReference type="NCBI Taxonomy" id="293958"/>
    <lineage>
        <taxon>Bacteria</taxon>
        <taxon>Pseudomonadati</taxon>
        <taxon>Pseudomonadota</taxon>
        <taxon>Alphaproteobacteria</taxon>
        <taxon>Hyphomicrobiales</taxon>
        <taxon>Rhizobiaceae</taxon>
        <taxon>Rhizobium/Agrobacterium group</taxon>
        <taxon>Rhizobium</taxon>
    </lineage>
</organism>
<feature type="non-terminal residue" evidence="1">
    <location>
        <position position="178"/>
    </location>
</feature>
<proteinExistence type="predicted"/>
<dbReference type="AlphaFoldDB" id="A0A7X0IUT9"/>
<name>A0A7X0IUT9_9HYPH</name>
<evidence type="ECO:0000313" key="1">
    <source>
        <dbReference type="EMBL" id="MBB6487138.1"/>
    </source>
</evidence>
<dbReference type="EMBL" id="JACHBG010000011">
    <property type="protein sequence ID" value="MBB6487138.1"/>
    <property type="molecule type" value="Genomic_DNA"/>
</dbReference>
<reference evidence="1 2" key="1">
    <citation type="submission" date="2020-08" db="EMBL/GenBank/DDBJ databases">
        <title>Genomic Encyclopedia of Type Strains, Phase IV (KMG-V): Genome sequencing to study the core and pangenomes of soil and plant-associated prokaryotes.</title>
        <authorList>
            <person name="Whitman W."/>
        </authorList>
    </citation>
    <scope>NUCLEOTIDE SEQUENCE [LARGE SCALE GENOMIC DNA]</scope>
    <source>
        <strain evidence="1 2">SEMIA 4060</strain>
    </source>
</reference>